<dbReference type="PROSITE" id="PS01326">
    <property type="entry name" value="DAP_EPIMERASE"/>
    <property type="match status" value="1"/>
</dbReference>
<feature type="binding site" evidence="9">
    <location>
        <begin position="210"/>
        <end position="211"/>
    </location>
    <ligand>
        <name>substrate</name>
    </ligand>
</feature>
<dbReference type="GO" id="GO:0008837">
    <property type="term" value="F:diaminopimelate epimerase activity"/>
    <property type="evidence" value="ECO:0007669"/>
    <property type="project" value="UniProtKB-UniRule"/>
</dbReference>
<keyword evidence="7 9" id="KW-0413">Isomerase</keyword>
<dbReference type="HAMAP" id="MF_00197">
    <property type="entry name" value="DAP_epimerase"/>
    <property type="match status" value="1"/>
</dbReference>
<keyword evidence="6 9" id="KW-0457">Lysine biosynthesis</keyword>
<evidence type="ECO:0000313" key="11">
    <source>
        <dbReference type="EMBL" id="MBB1125262.1"/>
    </source>
</evidence>
<feature type="binding site" evidence="9">
    <location>
        <begin position="220"/>
        <end position="221"/>
    </location>
    <ligand>
        <name>substrate</name>
    </ligand>
</feature>
<evidence type="ECO:0000256" key="1">
    <source>
        <dbReference type="ARBA" id="ARBA00005196"/>
    </source>
</evidence>
<dbReference type="PANTHER" id="PTHR31689">
    <property type="entry name" value="DIAMINOPIMELATE EPIMERASE, CHLOROPLASTIC"/>
    <property type="match status" value="1"/>
</dbReference>
<comment type="function">
    <text evidence="9">Catalyzes the stereoinversion of LL-2,6-diaminopimelate (L,L-DAP) to meso-diaminopimelate (meso-DAP), a precursor of L-lysine and an essential component of the bacterial peptidoglycan.</text>
</comment>
<evidence type="ECO:0000256" key="4">
    <source>
        <dbReference type="ARBA" id="ARBA00022490"/>
    </source>
</evidence>
<evidence type="ECO:0000313" key="12">
    <source>
        <dbReference type="Proteomes" id="UP000548632"/>
    </source>
</evidence>
<sequence>MRLKFTKMHGLGNDFVVIDAVRQPVTMTPTLSHHLASRRRGIGCDQVLLVEPPIAADSDFHYRIFNADGSEVAQCGNGARCFAQFVFEQGLTAKTAIRATTSAGLLELHRQDDGLIRVNMGQPRLEPAAVPFLADSRAPAYDLGSGCAALRIGVVSLGNPHAVLMVDAVETAPVISLGPRIERDPRFPQRTNVEFMQVISARHIRLRVWERGVGETEACGSGACAAVVIGRLWGDLADSVTVSLPGGDLHIHWLGEGEPVTMLGPATSVFTGEIIL</sequence>
<dbReference type="InterPro" id="IPR001653">
    <property type="entry name" value="DAP_epimerase_DapF"/>
</dbReference>
<feature type="binding site" evidence="9">
    <location>
        <begin position="76"/>
        <end position="77"/>
    </location>
    <ligand>
        <name>substrate</name>
    </ligand>
</feature>
<keyword evidence="12" id="KW-1185">Reference proteome</keyword>
<comment type="catalytic activity">
    <reaction evidence="8 9">
        <text>(2S,6S)-2,6-diaminopimelate = meso-2,6-diaminopimelate</text>
        <dbReference type="Rhea" id="RHEA:15393"/>
        <dbReference type="ChEBI" id="CHEBI:57609"/>
        <dbReference type="ChEBI" id="CHEBI:57791"/>
        <dbReference type="EC" id="5.1.1.7"/>
    </reaction>
</comment>
<dbReference type="UniPathway" id="UPA00034">
    <property type="reaction ID" value="UER00025"/>
</dbReference>
<dbReference type="EMBL" id="JABVCQ010000005">
    <property type="protein sequence ID" value="MBB1125262.1"/>
    <property type="molecule type" value="Genomic_DNA"/>
</dbReference>
<dbReference type="Gene3D" id="3.10.310.10">
    <property type="entry name" value="Diaminopimelate Epimerase, Chain A, domain 1"/>
    <property type="match status" value="2"/>
</dbReference>
<dbReference type="GO" id="GO:0009089">
    <property type="term" value="P:lysine biosynthetic process via diaminopimelate"/>
    <property type="evidence" value="ECO:0007669"/>
    <property type="project" value="UniProtKB-UniRule"/>
</dbReference>
<evidence type="ECO:0000256" key="3">
    <source>
        <dbReference type="ARBA" id="ARBA00013080"/>
    </source>
</evidence>
<dbReference type="AlphaFoldDB" id="A0A839HFX9"/>
<organism evidence="11 12">
    <name type="scientific">Thiospirillum jenense</name>
    <dbReference type="NCBI Taxonomy" id="1653858"/>
    <lineage>
        <taxon>Bacteria</taxon>
        <taxon>Pseudomonadati</taxon>
        <taxon>Pseudomonadota</taxon>
        <taxon>Gammaproteobacteria</taxon>
        <taxon>Chromatiales</taxon>
        <taxon>Chromatiaceae</taxon>
        <taxon>Thiospirillum</taxon>
    </lineage>
</organism>
<evidence type="ECO:0000256" key="10">
    <source>
        <dbReference type="PROSITE-ProRule" id="PRU10125"/>
    </source>
</evidence>
<dbReference type="NCBIfam" id="TIGR00652">
    <property type="entry name" value="DapF"/>
    <property type="match status" value="1"/>
</dbReference>
<feature type="site" description="Could be important to modulate the pK values of the two catalytic cysteine residues" evidence="9">
    <location>
        <position position="210"/>
    </location>
</feature>
<evidence type="ECO:0000256" key="7">
    <source>
        <dbReference type="ARBA" id="ARBA00023235"/>
    </source>
</evidence>
<dbReference type="FunFam" id="3.10.310.10:FF:000001">
    <property type="entry name" value="Diaminopimelate epimerase"/>
    <property type="match status" value="1"/>
</dbReference>
<comment type="subunit">
    <text evidence="9">Homodimer.</text>
</comment>
<comment type="pathway">
    <text evidence="1 9">Amino-acid biosynthesis; L-lysine biosynthesis via DAP pathway; DL-2,6-diaminopimelate from LL-2,6-diaminopimelate: step 1/1.</text>
</comment>
<dbReference type="EC" id="5.1.1.7" evidence="3 9"/>
<evidence type="ECO:0000256" key="9">
    <source>
        <dbReference type="HAMAP-Rule" id="MF_00197"/>
    </source>
</evidence>
<feature type="binding site" evidence="9">
    <location>
        <position position="192"/>
    </location>
    <ligand>
        <name>substrate</name>
    </ligand>
</feature>
<feature type="active site" evidence="10">
    <location>
        <position position="75"/>
    </location>
</feature>
<accession>A0A839HFX9</accession>
<reference evidence="11 12" key="1">
    <citation type="journal article" date="2020" name="Arch. Microbiol.">
        <title>The genome sequence of the giant phototrophic gammaproteobacterium Thiospirillum jenense gives insight into its physiological properties and phylogenetic relationships.</title>
        <authorList>
            <person name="Imhoff J.F."/>
            <person name="Meyer T.E."/>
            <person name="Kyndt J.A."/>
        </authorList>
    </citation>
    <scope>NUCLEOTIDE SEQUENCE [LARGE SCALE GENOMIC DNA]</scope>
    <source>
        <strain evidence="11 12">DSM 216</strain>
    </source>
</reference>
<keyword evidence="4 9" id="KW-0963">Cytoplasm</keyword>
<feature type="site" description="Could be important to modulate the pK values of the two catalytic cysteine residues" evidence="9">
    <location>
        <position position="161"/>
    </location>
</feature>
<evidence type="ECO:0000256" key="2">
    <source>
        <dbReference type="ARBA" id="ARBA00010219"/>
    </source>
</evidence>
<keyword evidence="5 9" id="KW-0028">Amino-acid biosynthesis</keyword>
<name>A0A839HFX9_9GAMM</name>
<feature type="active site" description="Proton donor" evidence="9">
    <location>
        <position position="75"/>
    </location>
</feature>
<evidence type="ECO:0000256" key="8">
    <source>
        <dbReference type="ARBA" id="ARBA00051712"/>
    </source>
</evidence>
<proteinExistence type="inferred from homology"/>
<feature type="binding site" evidence="9">
    <location>
        <position position="66"/>
    </location>
    <ligand>
        <name>substrate</name>
    </ligand>
</feature>
<dbReference type="SUPFAM" id="SSF54506">
    <property type="entry name" value="Diaminopimelate epimerase-like"/>
    <property type="match status" value="1"/>
</dbReference>
<comment type="subcellular location">
    <subcellularLocation>
        <location evidence="9">Cytoplasm</location>
    </subcellularLocation>
</comment>
<evidence type="ECO:0000256" key="5">
    <source>
        <dbReference type="ARBA" id="ARBA00022605"/>
    </source>
</evidence>
<gene>
    <name evidence="9 11" type="primary">dapF</name>
    <name evidence="11" type="ORF">HUK38_03325</name>
</gene>
<dbReference type="Proteomes" id="UP000548632">
    <property type="component" value="Unassembled WGS sequence"/>
</dbReference>
<feature type="active site" description="Proton acceptor" evidence="9">
    <location>
        <position position="219"/>
    </location>
</feature>
<comment type="caution">
    <text evidence="11">The sequence shown here is derived from an EMBL/GenBank/DDBJ whole genome shotgun (WGS) entry which is preliminary data.</text>
</comment>
<dbReference type="GO" id="GO:0005829">
    <property type="term" value="C:cytosol"/>
    <property type="evidence" value="ECO:0007669"/>
    <property type="project" value="TreeGrafter"/>
</dbReference>
<feature type="binding site" evidence="9">
    <location>
        <position position="46"/>
    </location>
    <ligand>
        <name>substrate</name>
    </ligand>
</feature>
<dbReference type="RefSeq" id="WP_182582452.1">
    <property type="nucleotide sequence ID" value="NZ_JABVCQ010000005.1"/>
</dbReference>
<protein>
    <recommendedName>
        <fullName evidence="3 9">Diaminopimelate epimerase</fullName>
        <shortName evidence="9">DAP epimerase</shortName>
        <ecNumber evidence="3 9">5.1.1.7</ecNumber>
    </recommendedName>
    <alternativeName>
        <fullName evidence="9">PLP-independent amino acid racemase</fullName>
    </alternativeName>
</protein>
<feature type="binding site" evidence="9">
    <location>
        <position position="13"/>
    </location>
    <ligand>
        <name>substrate</name>
    </ligand>
</feature>
<dbReference type="PANTHER" id="PTHR31689:SF0">
    <property type="entry name" value="DIAMINOPIMELATE EPIMERASE"/>
    <property type="match status" value="1"/>
</dbReference>
<evidence type="ECO:0000256" key="6">
    <source>
        <dbReference type="ARBA" id="ARBA00023154"/>
    </source>
</evidence>
<dbReference type="Pfam" id="PF01678">
    <property type="entry name" value="DAP_epimerase"/>
    <property type="match status" value="2"/>
</dbReference>
<dbReference type="InterPro" id="IPR018510">
    <property type="entry name" value="DAP_epimerase_AS"/>
</dbReference>
<feature type="binding site" evidence="9">
    <location>
        <position position="159"/>
    </location>
    <ligand>
        <name>substrate</name>
    </ligand>
</feature>
<feature type="site" description="Important for dimerization" evidence="9">
    <location>
        <position position="270"/>
    </location>
</feature>
<comment type="similarity">
    <text evidence="2 9">Belongs to the diaminopimelate epimerase family.</text>
</comment>